<gene>
    <name evidence="1" type="ORF">K443DRAFT_687242</name>
</gene>
<dbReference type="EMBL" id="KN839627">
    <property type="protein sequence ID" value="KIJ89544.1"/>
    <property type="molecule type" value="Genomic_DNA"/>
</dbReference>
<reference evidence="1 2" key="1">
    <citation type="submission" date="2014-04" db="EMBL/GenBank/DDBJ databases">
        <authorList>
            <consortium name="DOE Joint Genome Institute"/>
            <person name="Kuo A."/>
            <person name="Kohler A."/>
            <person name="Nagy L.G."/>
            <person name="Floudas D."/>
            <person name="Copeland A."/>
            <person name="Barry K.W."/>
            <person name="Cichocki N."/>
            <person name="Veneault-Fourrey C."/>
            <person name="LaButti K."/>
            <person name="Lindquist E.A."/>
            <person name="Lipzen A."/>
            <person name="Lundell T."/>
            <person name="Morin E."/>
            <person name="Murat C."/>
            <person name="Sun H."/>
            <person name="Tunlid A."/>
            <person name="Henrissat B."/>
            <person name="Grigoriev I.V."/>
            <person name="Hibbett D.S."/>
            <person name="Martin F."/>
            <person name="Nordberg H.P."/>
            <person name="Cantor M.N."/>
            <person name="Hua S.X."/>
        </authorList>
    </citation>
    <scope>NUCLEOTIDE SEQUENCE [LARGE SCALE GENOMIC DNA]</scope>
    <source>
        <strain evidence="1 2">LaAM-08-1</strain>
    </source>
</reference>
<protein>
    <submittedName>
        <fullName evidence="1">Uncharacterized protein</fullName>
    </submittedName>
</protein>
<feature type="non-terminal residue" evidence="1">
    <location>
        <position position="1"/>
    </location>
</feature>
<name>A0A0C9WGJ3_9AGAR</name>
<keyword evidence="2" id="KW-1185">Reference proteome</keyword>
<evidence type="ECO:0000313" key="2">
    <source>
        <dbReference type="Proteomes" id="UP000054477"/>
    </source>
</evidence>
<evidence type="ECO:0000313" key="1">
    <source>
        <dbReference type="EMBL" id="KIJ89544.1"/>
    </source>
</evidence>
<proteinExistence type="predicted"/>
<dbReference type="AlphaFoldDB" id="A0A0C9WGJ3"/>
<accession>A0A0C9WGJ3</accession>
<organism evidence="1 2">
    <name type="scientific">Laccaria amethystina LaAM-08-1</name>
    <dbReference type="NCBI Taxonomy" id="1095629"/>
    <lineage>
        <taxon>Eukaryota</taxon>
        <taxon>Fungi</taxon>
        <taxon>Dikarya</taxon>
        <taxon>Basidiomycota</taxon>
        <taxon>Agaricomycotina</taxon>
        <taxon>Agaricomycetes</taxon>
        <taxon>Agaricomycetidae</taxon>
        <taxon>Agaricales</taxon>
        <taxon>Agaricineae</taxon>
        <taxon>Hydnangiaceae</taxon>
        <taxon>Laccaria</taxon>
    </lineage>
</organism>
<dbReference type="Proteomes" id="UP000054477">
    <property type="component" value="Unassembled WGS sequence"/>
</dbReference>
<reference evidence="2" key="2">
    <citation type="submission" date="2015-01" db="EMBL/GenBank/DDBJ databases">
        <title>Evolutionary Origins and Diversification of the Mycorrhizal Mutualists.</title>
        <authorList>
            <consortium name="DOE Joint Genome Institute"/>
            <consortium name="Mycorrhizal Genomics Consortium"/>
            <person name="Kohler A."/>
            <person name="Kuo A."/>
            <person name="Nagy L.G."/>
            <person name="Floudas D."/>
            <person name="Copeland A."/>
            <person name="Barry K.W."/>
            <person name="Cichocki N."/>
            <person name="Veneault-Fourrey C."/>
            <person name="LaButti K."/>
            <person name="Lindquist E.A."/>
            <person name="Lipzen A."/>
            <person name="Lundell T."/>
            <person name="Morin E."/>
            <person name="Murat C."/>
            <person name="Riley R."/>
            <person name="Ohm R."/>
            <person name="Sun H."/>
            <person name="Tunlid A."/>
            <person name="Henrissat B."/>
            <person name="Grigoriev I.V."/>
            <person name="Hibbett D.S."/>
            <person name="Martin F."/>
        </authorList>
    </citation>
    <scope>NUCLEOTIDE SEQUENCE [LARGE SCALE GENOMIC DNA]</scope>
    <source>
        <strain evidence="2">LaAM-08-1</strain>
    </source>
</reference>
<dbReference type="HOGENOM" id="CLU_208693_0_0_1"/>
<sequence length="49" mass="5384">RHPLGTNMPRQASSMCWFLQPSLVDVALVPPPVIHLRFATHPGPPCSSH</sequence>